<dbReference type="CDD" id="cd01143">
    <property type="entry name" value="YvrC"/>
    <property type="match status" value="1"/>
</dbReference>
<sequence>MSRTTGFRRGAPLLLALVALLAGITSCAQRPASEEPVQQGNDPASAFPVRVKLSGQEPVTLPEQPKRIVSLSPTATEMLYAVGAGNRVVAVDKYSTYPERAPRKEISALNVGAGTVSEYRPDLVIAQAGSAGELAEGLRELDIPVLLTPSAKDLSAAYRQMKALGRATGHSEEAADTVRRVRSEIGKLVREAPELEQPLTYYHEVGPDYFTATSKSFVGSVYEKFGLDNIADSAGGKFPQLSEEKILRADPDMIFLADTGTAGVTKGAVAERPGWQTMTAVKQGNVYELNEDVASRWGPRVVELARSISEAIDDTRQG</sequence>
<dbReference type="PROSITE" id="PS50983">
    <property type="entry name" value="FE_B12_PBP"/>
    <property type="match status" value="1"/>
</dbReference>
<gene>
    <name evidence="5" type="ORF">SAMN04487820_104165</name>
</gene>
<dbReference type="InterPro" id="IPR002491">
    <property type="entry name" value="ABC_transptr_periplasmic_BD"/>
</dbReference>
<dbReference type="NCBIfam" id="NF038402">
    <property type="entry name" value="TroA_like"/>
    <property type="match status" value="1"/>
</dbReference>
<dbReference type="InterPro" id="IPR054828">
    <property type="entry name" value="Vit_B12_bind_prot"/>
</dbReference>
<proteinExistence type="inferred from homology"/>
<evidence type="ECO:0000313" key="6">
    <source>
        <dbReference type="Proteomes" id="UP000199213"/>
    </source>
</evidence>
<feature type="domain" description="Fe/B12 periplasmic-binding" evidence="4">
    <location>
        <begin position="67"/>
        <end position="316"/>
    </location>
</feature>
<feature type="chain" id="PRO_5011632490" evidence="3">
    <location>
        <begin position="29"/>
        <end position="318"/>
    </location>
</feature>
<dbReference type="OrthoDB" id="6495095at2"/>
<evidence type="ECO:0000256" key="1">
    <source>
        <dbReference type="ARBA" id="ARBA00008814"/>
    </source>
</evidence>
<keyword evidence="6" id="KW-1185">Reference proteome</keyword>
<evidence type="ECO:0000259" key="4">
    <source>
        <dbReference type="PROSITE" id="PS50983"/>
    </source>
</evidence>
<comment type="similarity">
    <text evidence="1">Belongs to the bacterial solute-binding protein 8 family.</text>
</comment>
<dbReference type="Proteomes" id="UP000199213">
    <property type="component" value="Unassembled WGS sequence"/>
</dbReference>
<accession>A0A1G8Z0C8</accession>
<dbReference type="Pfam" id="PF01497">
    <property type="entry name" value="Peripla_BP_2"/>
    <property type="match status" value="1"/>
</dbReference>
<evidence type="ECO:0000256" key="3">
    <source>
        <dbReference type="SAM" id="SignalP"/>
    </source>
</evidence>
<dbReference type="SUPFAM" id="SSF53807">
    <property type="entry name" value="Helical backbone' metal receptor"/>
    <property type="match status" value="1"/>
</dbReference>
<feature type="signal peptide" evidence="3">
    <location>
        <begin position="1"/>
        <end position="28"/>
    </location>
</feature>
<dbReference type="PROSITE" id="PS51257">
    <property type="entry name" value="PROKAR_LIPOPROTEIN"/>
    <property type="match status" value="1"/>
</dbReference>
<organism evidence="5 6">
    <name type="scientific">Actinopolyspora mzabensis</name>
    <dbReference type="NCBI Taxonomy" id="995066"/>
    <lineage>
        <taxon>Bacteria</taxon>
        <taxon>Bacillati</taxon>
        <taxon>Actinomycetota</taxon>
        <taxon>Actinomycetes</taxon>
        <taxon>Actinopolysporales</taxon>
        <taxon>Actinopolysporaceae</taxon>
        <taxon>Actinopolyspora</taxon>
    </lineage>
</organism>
<dbReference type="PANTHER" id="PTHR30535:SF34">
    <property type="entry name" value="MOLYBDATE-BINDING PROTEIN MOLA"/>
    <property type="match status" value="1"/>
</dbReference>
<dbReference type="Gene3D" id="3.40.50.1980">
    <property type="entry name" value="Nitrogenase molybdenum iron protein domain"/>
    <property type="match status" value="2"/>
</dbReference>
<evidence type="ECO:0000256" key="2">
    <source>
        <dbReference type="ARBA" id="ARBA00022729"/>
    </source>
</evidence>
<dbReference type="GO" id="GO:0071281">
    <property type="term" value="P:cellular response to iron ion"/>
    <property type="evidence" value="ECO:0007669"/>
    <property type="project" value="TreeGrafter"/>
</dbReference>
<protein>
    <submittedName>
        <fullName evidence="5">Iron complex transport system substrate-binding protein</fullName>
    </submittedName>
</protein>
<dbReference type="PANTHER" id="PTHR30535">
    <property type="entry name" value="VITAMIN B12-BINDING PROTEIN"/>
    <property type="match status" value="1"/>
</dbReference>
<name>A0A1G8Z0C8_ACTMZ</name>
<evidence type="ECO:0000313" key="5">
    <source>
        <dbReference type="EMBL" id="SDK08589.1"/>
    </source>
</evidence>
<dbReference type="EMBL" id="FNFM01000004">
    <property type="protein sequence ID" value="SDK08589.1"/>
    <property type="molecule type" value="Genomic_DNA"/>
</dbReference>
<reference evidence="6" key="1">
    <citation type="submission" date="2016-10" db="EMBL/GenBank/DDBJ databases">
        <authorList>
            <person name="Varghese N."/>
            <person name="Submissions S."/>
        </authorList>
    </citation>
    <scope>NUCLEOTIDE SEQUENCE [LARGE SCALE GENOMIC DNA]</scope>
    <source>
        <strain evidence="6">DSM 45460</strain>
    </source>
</reference>
<dbReference type="InterPro" id="IPR050902">
    <property type="entry name" value="ABC_Transporter_SBP"/>
</dbReference>
<dbReference type="AlphaFoldDB" id="A0A1G8Z0C8"/>
<keyword evidence="2 3" id="KW-0732">Signal</keyword>
<dbReference type="RefSeq" id="WP_092627375.1">
    <property type="nucleotide sequence ID" value="NZ_FNFM01000004.1"/>
</dbReference>